<protein>
    <submittedName>
        <fullName evidence="3">Flagellar hook-length control protein FliK</fullName>
    </submittedName>
</protein>
<sequence>MATEMPPTRPVATVAPLSPWDRREDPRQAVLARLLSPDGRPLPVAATDAAPTAGGLVRARLIEARAGNEALVDIEGKPFLIRTRLPLPMGASVLLRIIDPGVDDAEAARGDGRAAAVDAKGKTGGPARVGVETAVDDTAATEDADGVAPQRAVNTGPKLETLLSTTGDARVRVSGTARLMSELASPAAAQPKMIQVAPLGGAEQADPSRAAQHLQNAVEKSGLFYESHVQAWSEGRRALESLRAEPQGSLPQHANSALSAEEQSALPEPRALNAALASIPASVRPLVQEQIALLETGQLGLQGTWQGQAFSVLIEPDEQNDNKHILPSEQLANWRVRIDMETPNLGRLQIEIGLAGEAASVRVRAEDAQTARTTLGAQTGDLLQALDARGLRMQELAIDRVPLAARKAATDITPEDA</sequence>
<feature type="compositionally biased region" description="Polar residues" evidence="1">
    <location>
        <begin position="249"/>
        <end position="262"/>
    </location>
</feature>
<dbReference type="InterPro" id="IPR038610">
    <property type="entry name" value="FliK-like_C_sf"/>
</dbReference>
<dbReference type="EMBL" id="CP043046">
    <property type="protein sequence ID" value="QEI07252.1"/>
    <property type="molecule type" value="Genomic_DNA"/>
</dbReference>
<accession>A0A5C0AXN5</accession>
<dbReference type="Proteomes" id="UP000325161">
    <property type="component" value="Chromosome"/>
</dbReference>
<evidence type="ECO:0000256" key="1">
    <source>
        <dbReference type="SAM" id="MobiDB-lite"/>
    </source>
</evidence>
<feature type="domain" description="Flagellar hook-length control protein-like C-terminal" evidence="2">
    <location>
        <begin position="330"/>
        <end position="398"/>
    </location>
</feature>
<dbReference type="KEGG" id="pacr:FXN63_16425"/>
<dbReference type="OrthoDB" id="5296742at2"/>
<dbReference type="AlphaFoldDB" id="A0A5C0AXN5"/>
<evidence type="ECO:0000313" key="4">
    <source>
        <dbReference type="Proteomes" id="UP000325161"/>
    </source>
</evidence>
<organism evidence="3 4">
    <name type="scientific">Pigmentiphaga aceris</name>
    <dbReference type="NCBI Taxonomy" id="1940612"/>
    <lineage>
        <taxon>Bacteria</taxon>
        <taxon>Pseudomonadati</taxon>
        <taxon>Pseudomonadota</taxon>
        <taxon>Betaproteobacteria</taxon>
        <taxon>Burkholderiales</taxon>
        <taxon>Alcaligenaceae</taxon>
        <taxon>Pigmentiphaga</taxon>
    </lineage>
</organism>
<reference evidence="3 4" key="1">
    <citation type="submission" date="2019-08" db="EMBL/GenBank/DDBJ databases">
        <title>Amphibian skin-associated Pigmentiphaga: genome sequence and occurrence across geography and hosts.</title>
        <authorList>
            <person name="Bletz M.C."/>
            <person name="Bunk B."/>
            <person name="Sproeer C."/>
            <person name="Biwer P."/>
            <person name="Reiter S."/>
            <person name="Rabemananjara F.C.E."/>
            <person name="Schulz S."/>
            <person name="Overmann J."/>
            <person name="Vences M."/>
        </authorList>
    </citation>
    <scope>NUCLEOTIDE SEQUENCE [LARGE SCALE GENOMIC DNA]</scope>
    <source>
        <strain evidence="3 4">Mada1488</strain>
    </source>
</reference>
<gene>
    <name evidence="3" type="ORF">FXN63_16425</name>
</gene>
<dbReference type="RefSeq" id="WP_148816299.1">
    <property type="nucleotide sequence ID" value="NZ_CP043046.1"/>
</dbReference>
<proteinExistence type="predicted"/>
<keyword evidence="3" id="KW-0969">Cilium</keyword>
<evidence type="ECO:0000259" key="2">
    <source>
        <dbReference type="Pfam" id="PF02120"/>
    </source>
</evidence>
<keyword evidence="4" id="KW-1185">Reference proteome</keyword>
<name>A0A5C0AXN5_9BURK</name>
<dbReference type="Gene3D" id="3.30.750.140">
    <property type="match status" value="1"/>
</dbReference>
<dbReference type="Pfam" id="PF02120">
    <property type="entry name" value="Flg_hook"/>
    <property type="match status" value="1"/>
</dbReference>
<feature type="region of interest" description="Disordered" evidence="1">
    <location>
        <begin position="1"/>
        <end position="23"/>
    </location>
</feature>
<keyword evidence="3" id="KW-0966">Cell projection</keyword>
<feature type="region of interest" description="Disordered" evidence="1">
    <location>
        <begin position="244"/>
        <end position="264"/>
    </location>
</feature>
<dbReference type="InterPro" id="IPR021136">
    <property type="entry name" value="Flagellar_hook_control-like_C"/>
</dbReference>
<keyword evidence="3" id="KW-0282">Flagellum</keyword>
<evidence type="ECO:0000313" key="3">
    <source>
        <dbReference type="EMBL" id="QEI07252.1"/>
    </source>
</evidence>